<dbReference type="Proteomes" id="UP000681722">
    <property type="component" value="Unassembled WGS sequence"/>
</dbReference>
<feature type="non-terminal residue" evidence="1">
    <location>
        <position position="51"/>
    </location>
</feature>
<organism evidence="1 2">
    <name type="scientific">Didymodactylos carnosus</name>
    <dbReference type="NCBI Taxonomy" id="1234261"/>
    <lineage>
        <taxon>Eukaryota</taxon>
        <taxon>Metazoa</taxon>
        <taxon>Spiralia</taxon>
        <taxon>Gnathifera</taxon>
        <taxon>Rotifera</taxon>
        <taxon>Eurotatoria</taxon>
        <taxon>Bdelloidea</taxon>
        <taxon>Philodinida</taxon>
        <taxon>Philodinidae</taxon>
        <taxon>Didymodactylos</taxon>
    </lineage>
</organism>
<reference evidence="1" key="1">
    <citation type="submission" date="2021-02" db="EMBL/GenBank/DDBJ databases">
        <authorList>
            <person name="Nowell W R."/>
        </authorList>
    </citation>
    <scope>NUCLEOTIDE SEQUENCE</scope>
</reference>
<proteinExistence type="predicted"/>
<name>A0A8S2Q6W7_9BILA</name>
<dbReference type="EMBL" id="CAJOBC010031423">
    <property type="protein sequence ID" value="CAF4092096.1"/>
    <property type="molecule type" value="Genomic_DNA"/>
</dbReference>
<dbReference type="AlphaFoldDB" id="A0A8S2Q6W7"/>
<accession>A0A8S2Q6W7</accession>
<protein>
    <submittedName>
        <fullName evidence="1">Uncharacterized protein</fullName>
    </submittedName>
</protein>
<sequence>MKSGETLMEVRSDSDVQIDRQILVKGRKTNRTVCSKATSKTVYASVPSGTT</sequence>
<comment type="caution">
    <text evidence="1">The sequence shown here is derived from an EMBL/GenBank/DDBJ whole genome shotgun (WGS) entry which is preliminary data.</text>
</comment>
<evidence type="ECO:0000313" key="2">
    <source>
        <dbReference type="Proteomes" id="UP000681722"/>
    </source>
</evidence>
<gene>
    <name evidence="1" type="ORF">SRO942_LOCUS28325</name>
</gene>
<evidence type="ECO:0000313" key="1">
    <source>
        <dbReference type="EMBL" id="CAF4092096.1"/>
    </source>
</evidence>